<protein>
    <submittedName>
        <fullName evidence="1">Flavodoxin</fullName>
    </submittedName>
</protein>
<organism evidence="1 2">
    <name type="scientific">Adhaeribacter aerolatus</name>
    <dbReference type="NCBI Taxonomy" id="670289"/>
    <lineage>
        <taxon>Bacteria</taxon>
        <taxon>Pseudomonadati</taxon>
        <taxon>Bacteroidota</taxon>
        <taxon>Cytophagia</taxon>
        <taxon>Cytophagales</taxon>
        <taxon>Hymenobacteraceae</taxon>
        <taxon>Adhaeribacter</taxon>
    </lineage>
</organism>
<dbReference type="AlphaFoldDB" id="A0A512B558"/>
<sequence length="178" mass="20636">MKTLIVYYSFSGNNRLLAQHLQKKLSTDLQEIAEQKSRNGFSILLDVLFRRTPKILEPAITWPQYSQLIFLAPIWAGRIASPLKAFIRLTKQHLPQYSFITLCGTGHNKNLRKELTQLTGKEPEFILELMVNDLLPPEKKNKIKYTSGYKVQPADLEYFDTSLDKHLPASQQLLRHER</sequence>
<comment type="caution">
    <text evidence="1">The sequence shown here is derived from an EMBL/GenBank/DDBJ whole genome shotgun (WGS) entry which is preliminary data.</text>
</comment>
<accession>A0A512B558</accession>
<dbReference type="OrthoDB" id="9806505at2"/>
<dbReference type="Proteomes" id="UP000321532">
    <property type="component" value="Unassembled WGS sequence"/>
</dbReference>
<dbReference type="SUPFAM" id="SSF52218">
    <property type="entry name" value="Flavoproteins"/>
    <property type="match status" value="1"/>
</dbReference>
<dbReference type="EMBL" id="BJYS01000051">
    <property type="protein sequence ID" value="GEO07113.1"/>
    <property type="molecule type" value="Genomic_DNA"/>
</dbReference>
<evidence type="ECO:0000313" key="1">
    <source>
        <dbReference type="EMBL" id="GEO07113.1"/>
    </source>
</evidence>
<dbReference type="RefSeq" id="WP_146904618.1">
    <property type="nucleotide sequence ID" value="NZ_BJYS01000051.1"/>
</dbReference>
<keyword evidence="2" id="KW-1185">Reference proteome</keyword>
<dbReference type="Gene3D" id="3.40.50.360">
    <property type="match status" value="1"/>
</dbReference>
<evidence type="ECO:0000313" key="2">
    <source>
        <dbReference type="Proteomes" id="UP000321532"/>
    </source>
</evidence>
<proteinExistence type="predicted"/>
<gene>
    <name evidence="1" type="ORF">AAE02nite_47770</name>
</gene>
<dbReference type="InterPro" id="IPR029039">
    <property type="entry name" value="Flavoprotein-like_sf"/>
</dbReference>
<name>A0A512B558_9BACT</name>
<reference evidence="1 2" key="1">
    <citation type="submission" date="2019-07" db="EMBL/GenBank/DDBJ databases">
        <title>Whole genome shotgun sequence of Adhaeribacter aerolatus NBRC 106133.</title>
        <authorList>
            <person name="Hosoyama A."/>
            <person name="Uohara A."/>
            <person name="Ohji S."/>
            <person name="Ichikawa N."/>
        </authorList>
    </citation>
    <scope>NUCLEOTIDE SEQUENCE [LARGE SCALE GENOMIC DNA]</scope>
    <source>
        <strain evidence="1 2">NBRC 106133</strain>
    </source>
</reference>